<dbReference type="OrthoDB" id="6608775at2759"/>
<dbReference type="AlphaFoldDB" id="A0A8B8G3V9"/>
<protein>
    <submittedName>
        <fullName evidence="2">Uncharacterized protein LOC112688406</fullName>
    </submittedName>
</protein>
<name>A0A8B8G3V9_9HEMI</name>
<keyword evidence="1" id="KW-1185">Reference proteome</keyword>
<dbReference type="Proteomes" id="UP000694846">
    <property type="component" value="Unplaced"/>
</dbReference>
<organism evidence="1 2">
    <name type="scientific">Sipha flava</name>
    <name type="common">yellow sugarcane aphid</name>
    <dbReference type="NCBI Taxonomy" id="143950"/>
    <lineage>
        <taxon>Eukaryota</taxon>
        <taxon>Metazoa</taxon>
        <taxon>Ecdysozoa</taxon>
        <taxon>Arthropoda</taxon>
        <taxon>Hexapoda</taxon>
        <taxon>Insecta</taxon>
        <taxon>Pterygota</taxon>
        <taxon>Neoptera</taxon>
        <taxon>Paraneoptera</taxon>
        <taxon>Hemiptera</taxon>
        <taxon>Sternorrhyncha</taxon>
        <taxon>Aphidomorpha</taxon>
        <taxon>Aphidoidea</taxon>
        <taxon>Aphididae</taxon>
        <taxon>Sipha</taxon>
    </lineage>
</organism>
<proteinExistence type="predicted"/>
<reference evidence="2" key="1">
    <citation type="submission" date="2025-08" db="UniProtKB">
        <authorList>
            <consortium name="RefSeq"/>
        </authorList>
    </citation>
    <scope>IDENTIFICATION</scope>
    <source>
        <tissue evidence="2">Whole body</tissue>
    </source>
</reference>
<dbReference type="GeneID" id="112688406"/>
<sequence length="172" mass="19638">MAYNDQKNDLQLWLKSFFGLSFIAPDDVEDDFVELISTCPNTTDGQLFSDYDLETYVVPGCLFPPIFWAETPSLNPRTTNGAESFHRTYNTQFTSAHPPTSVVTSTLMETQAETVTKLSTISKGKIKPKSKEELKIIEFVSKQHEQYLKNKTPENLHKYLTIIGNRYQGFKI</sequence>
<evidence type="ECO:0000313" key="2">
    <source>
        <dbReference type="RefSeq" id="XP_025417360.1"/>
    </source>
</evidence>
<evidence type="ECO:0000313" key="1">
    <source>
        <dbReference type="Proteomes" id="UP000694846"/>
    </source>
</evidence>
<accession>A0A8B8G3V9</accession>
<gene>
    <name evidence="2" type="primary">LOC112688406</name>
</gene>
<dbReference type="RefSeq" id="XP_025417360.1">
    <property type="nucleotide sequence ID" value="XM_025561575.1"/>
</dbReference>